<dbReference type="CDD" id="cd09272">
    <property type="entry name" value="RNase_HI_RT_Ty1"/>
    <property type="match status" value="1"/>
</dbReference>
<dbReference type="SUPFAM" id="SSF56672">
    <property type="entry name" value="DNA/RNA polymerases"/>
    <property type="match status" value="1"/>
</dbReference>
<keyword evidence="1" id="KW-0645">Protease</keyword>
<feature type="compositionally biased region" description="Polar residues" evidence="2">
    <location>
        <begin position="246"/>
        <end position="268"/>
    </location>
</feature>
<name>A0A6A6LXI3_HEVBR</name>
<dbReference type="InterPro" id="IPR054722">
    <property type="entry name" value="PolX-like_BBD"/>
</dbReference>
<evidence type="ECO:0000256" key="2">
    <source>
        <dbReference type="SAM" id="MobiDB-lite"/>
    </source>
</evidence>
<dbReference type="PANTHER" id="PTHR11439:SF455">
    <property type="entry name" value="RLK (RECEPTOR-LIKE PROTEIN KINASE) 8, PUTATIVE-RELATED"/>
    <property type="match status" value="1"/>
</dbReference>
<feature type="compositionally biased region" description="Basic and acidic residues" evidence="2">
    <location>
        <begin position="466"/>
        <end position="477"/>
    </location>
</feature>
<feature type="domain" description="Reverse transcriptase Ty1/copia-type" evidence="3">
    <location>
        <begin position="627"/>
        <end position="720"/>
    </location>
</feature>
<organism evidence="5 6">
    <name type="scientific">Hevea brasiliensis</name>
    <name type="common">Para rubber tree</name>
    <name type="synonym">Siphonia brasiliensis</name>
    <dbReference type="NCBI Taxonomy" id="3981"/>
    <lineage>
        <taxon>Eukaryota</taxon>
        <taxon>Viridiplantae</taxon>
        <taxon>Streptophyta</taxon>
        <taxon>Embryophyta</taxon>
        <taxon>Tracheophyta</taxon>
        <taxon>Spermatophyta</taxon>
        <taxon>Magnoliopsida</taxon>
        <taxon>eudicotyledons</taxon>
        <taxon>Gunneridae</taxon>
        <taxon>Pentapetalae</taxon>
        <taxon>rosids</taxon>
        <taxon>fabids</taxon>
        <taxon>Malpighiales</taxon>
        <taxon>Euphorbiaceae</taxon>
        <taxon>Crotonoideae</taxon>
        <taxon>Micrandreae</taxon>
        <taxon>Hevea</taxon>
    </lineage>
</organism>
<dbReference type="InterPro" id="IPR043502">
    <property type="entry name" value="DNA/RNA_pol_sf"/>
</dbReference>
<keyword evidence="1" id="KW-0064">Aspartyl protease</keyword>
<gene>
    <name evidence="5" type="ORF">GH714_014885</name>
</gene>
<dbReference type="Pfam" id="PF22936">
    <property type="entry name" value="Pol_BBD"/>
    <property type="match status" value="1"/>
</dbReference>
<evidence type="ECO:0000259" key="4">
    <source>
        <dbReference type="Pfam" id="PF22936"/>
    </source>
</evidence>
<evidence type="ECO:0000313" key="5">
    <source>
        <dbReference type="EMBL" id="KAF2306172.1"/>
    </source>
</evidence>
<dbReference type="InterPro" id="IPR013103">
    <property type="entry name" value="RVT_2"/>
</dbReference>
<feature type="region of interest" description="Disordered" evidence="2">
    <location>
        <begin position="446"/>
        <end position="517"/>
    </location>
</feature>
<protein>
    <submittedName>
        <fullName evidence="5">Uncharacterized protein</fullName>
    </submittedName>
</protein>
<evidence type="ECO:0000313" key="6">
    <source>
        <dbReference type="Proteomes" id="UP000467840"/>
    </source>
</evidence>
<feature type="compositionally biased region" description="Low complexity" evidence="2">
    <location>
        <begin position="227"/>
        <end position="245"/>
    </location>
</feature>
<keyword evidence="6" id="KW-1185">Reference proteome</keyword>
<feature type="domain" description="Retrovirus-related Pol polyprotein from transposon TNT 1-94-like beta-barrel" evidence="4">
    <location>
        <begin position="333"/>
        <end position="409"/>
    </location>
</feature>
<sequence length="1115" mass="125637">MASSLNVANFVTLKLKQSNYPLWREQLLSLAESQELSDHLVNGFPEDQKFVTPPNPIPENYQPQQSDIFKAWQKSDRLLRGWIYGTLSEESLGLVIGLETVHTVWSALKDAYAQDSQEREFTLRQQLTYFRKDENRSITEHLRLFKELCDSLAAIGKKVPDEEKVFCLLTSLGPQYETFTTTMLKPPRPNFNELVSQLKNLDQRRVWFSTQNESGLDQISHVAFYGNQQNSSSNSSNRRPRFNSQGRGFQAQQTQNPFPNKESYSSQRRPPPAGRRRMTPAERELYKNEVCQYCNRDGHIAKICWWIPQEKQSSPAQALSALTLDTDVVDTDWVADSGASNHMTGNKNLFHKLTDYYGPDSITIGDGTFLSIDGVGMTSIEQKQKLSLSNVFSVPALKKNLLSVGQLTDDYPVNCEFSNVSISVKDRQTGQLMDSWLPSAEITDFPLSSEESAGPDVLPVPIPATHDNRTIGDHETESDPTSESPLAAHHSHSDAVQDDGMHLEQAEQEQLSPPPLFLSNRVEDTVQNSLAAEDVVGKQVAAIESDSVFLSSPTNTHVPGTSMIDGTVISLPTVHTDQEELLPEVCSSSLAEISAEQVQDEALQPRHSMVTRSQSGIVKPNPNLADPSLFVMHTSTGVLVLLIYVDDMLLTGSSMALVQNFLQVLSKEFSMKDLGPLHHFLGIQIQSTDSGLQLNQTRYAYSILERAQMVDCQPMPTPLVQRHDAVTDPTPVADPTFFRGLVGSLQYLTLTRPDLSYSVNYISQFMHSPTLSHLKYVRRILRYLKGTIHFGLFFKKDTSLVLSAFSDADWAGCPTTRRSTTGYCTFLGCNIISWCAKKQHTVARSSTEAEYRSMAHTAAELTWLGYLLQDLQIYPKQPPILYGDNLSALHLTVNPVLHSRSKHVALDYHYVRERVAQGVLITRYIPSAYQIADIFTKSMTKARLAQFRRKLCLHPGHSLRGILTQGVIRTSPPLRRNKDAVFLGLSKGVISLTRVIIFPVIAIKNTNISHILFGIGGNSKTWNQRRHYCELWWKPEITRGYVWLDEKPPETEPWPNTSPPYKVSEDTSRFKYSCRQCYRSSLRIARIVKESFELGLDNVRWFVMGDDDTVFFVEI</sequence>
<dbReference type="Proteomes" id="UP000467840">
    <property type="component" value="Chromosome 9"/>
</dbReference>
<evidence type="ECO:0000259" key="3">
    <source>
        <dbReference type="Pfam" id="PF07727"/>
    </source>
</evidence>
<dbReference type="Pfam" id="PF14223">
    <property type="entry name" value="Retrotran_gag_2"/>
    <property type="match status" value="1"/>
</dbReference>
<feature type="compositionally biased region" description="Basic and acidic residues" evidence="2">
    <location>
        <begin position="491"/>
        <end position="505"/>
    </location>
</feature>
<feature type="region of interest" description="Disordered" evidence="2">
    <location>
        <begin position="227"/>
        <end position="281"/>
    </location>
</feature>
<dbReference type="EMBL" id="JAAGAX010000008">
    <property type="protein sequence ID" value="KAF2306172.1"/>
    <property type="molecule type" value="Genomic_DNA"/>
</dbReference>
<dbReference type="Pfam" id="PF07727">
    <property type="entry name" value="RVT_2"/>
    <property type="match status" value="1"/>
</dbReference>
<proteinExistence type="predicted"/>
<dbReference type="Gene3D" id="3.90.550.50">
    <property type="match status" value="1"/>
</dbReference>
<evidence type="ECO:0000256" key="1">
    <source>
        <dbReference type="ARBA" id="ARBA00022750"/>
    </source>
</evidence>
<comment type="caution">
    <text evidence="5">The sequence shown here is derived from an EMBL/GenBank/DDBJ whole genome shotgun (WGS) entry which is preliminary data.</text>
</comment>
<dbReference type="GO" id="GO:0004190">
    <property type="term" value="F:aspartic-type endopeptidase activity"/>
    <property type="evidence" value="ECO:0007669"/>
    <property type="project" value="UniProtKB-KW"/>
</dbReference>
<dbReference type="AlphaFoldDB" id="A0A6A6LXI3"/>
<keyword evidence="1" id="KW-0378">Hydrolase</keyword>
<dbReference type="PANTHER" id="PTHR11439">
    <property type="entry name" value="GAG-POL-RELATED RETROTRANSPOSON"/>
    <property type="match status" value="1"/>
</dbReference>
<reference evidence="5 6" key="1">
    <citation type="journal article" date="2020" name="Mol. Plant">
        <title>The Chromosome-Based Rubber Tree Genome Provides New Insights into Spurge Genome Evolution and Rubber Biosynthesis.</title>
        <authorList>
            <person name="Liu J."/>
            <person name="Shi C."/>
            <person name="Shi C.C."/>
            <person name="Li W."/>
            <person name="Zhang Q.J."/>
            <person name="Zhang Y."/>
            <person name="Li K."/>
            <person name="Lu H.F."/>
            <person name="Shi C."/>
            <person name="Zhu S.T."/>
            <person name="Xiao Z.Y."/>
            <person name="Nan H."/>
            <person name="Yue Y."/>
            <person name="Zhu X.G."/>
            <person name="Wu Y."/>
            <person name="Hong X.N."/>
            <person name="Fan G.Y."/>
            <person name="Tong Y."/>
            <person name="Zhang D."/>
            <person name="Mao C.L."/>
            <person name="Liu Y.L."/>
            <person name="Hao S.J."/>
            <person name="Liu W.Q."/>
            <person name="Lv M.Q."/>
            <person name="Zhang H.B."/>
            <person name="Liu Y."/>
            <person name="Hu-Tang G.R."/>
            <person name="Wang J.P."/>
            <person name="Wang J.H."/>
            <person name="Sun Y.H."/>
            <person name="Ni S.B."/>
            <person name="Chen W.B."/>
            <person name="Zhang X.C."/>
            <person name="Jiao Y.N."/>
            <person name="Eichler E.E."/>
            <person name="Li G.H."/>
            <person name="Liu X."/>
            <person name="Gao L.Z."/>
        </authorList>
    </citation>
    <scope>NUCLEOTIDE SEQUENCE [LARGE SCALE GENOMIC DNA]</scope>
    <source>
        <strain evidence="6">cv. GT1</strain>
        <tissue evidence="5">Leaf</tissue>
    </source>
</reference>
<accession>A0A6A6LXI3</accession>